<dbReference type="AlphaFoldDB" id="A0A0C9YJW0"/>
<gene>
    <name evidence="1" type="ORF">PISMIDRAFT_17527</name>
</gene>
<dbReference type="Proteomes" id="UP000054018">
    <property type="component" value="Unassembled WGS sequence"/>
</dbReference>
<organism evidence="1 2">
    <name type="scientific">Pisolithus microcarpus 441</name>
    <dbReference type="NCBI Taxonomy" id="765257"/>
    <lineage>
        <taxon>Eukaryota</taxon>
        <taxon>Fungi</taxon>
        <taxon>Dikarya</taxon>
        <taxon>Basidiomycota</taxon>
        <taxon>Agaricomycotina</taxon>
        <taxon>Agaricomycetes</taxon>
        <taxon>Agaricomycetidae</taxon>
        <taxon>Boletales</taxon>
        <taxon>Sclerodermatineae</taxon>
        <taxon>Pisolithaceae</taxon>
        <taxon>Pisolithus</taxon>
    </lineage>
</organism>
<reference evidence="1 2" key="1">
    <citation type="submission" date="2014-04" db="EMBL/GenBank/DDBJ databases">
        <authorList>
            <consortium name="DOE Joint Genome Institute"/>
            <person name="Kuo A."/>
            <person name="Kohler A."/>
            <person name="Costa M.D."/>
            <person name="Nagy L.G."/>
            <person name="Floudas D."/>
            <person name="Copeland A."/>
            <person name="Barry K.W."/>
            <person name="Cichocki N."/>
            <person name="Veneault-Fourrey C."/>
            <person name="LaButti K."/>
            <person name="Lindquist E.A."/>
            <person name="Lipzen A."/>
            <person name="Lundell T."/>
            <person name="Morin E."/>
            <person name="Murat C."/>
            <person name="Sun H."/>
            <person name="Tunlid A."/>
            <person name="Henrissat B."/>
            <person name="Grigoriev I.V."/>
            <person name="Hibbett D.S."/>
            <person name="Martin F."/>
            <person name="Nordberg H.P."/>
            <person name="Cantor M.N."/>
            <person name="Hua S.X."/>
        </authorList>
    </citation>
    <scope>NUCLEOTIDE SEQUENCE [LARGE SCALE GENOMIC DNA]</scope>
    <source>
        <strain evidence="1 2">441</strain>
    </source>
</reference>
<reference evidence="2" key="2">
    <citation type="submission" date="2015-01" db="EMBL/GenBank/DDBJ databases">
        <title>Evolutionary Origins and Diversification of the Mycorrhizal Mutualists.</title>
        <authorList>
            <consortium name="DOE Joint Genome Institute"/>
            <consortium name="Mycorrhizal Genomics Consortium"/>
            <person name="Kohler A."/>
            <person name="Kuo A."/>
            <person name="Nagy L.G."/>
            <person name="Floudas D."/>
            <person name="Copeland A."/>
            <person name="Barry K.W."/>
            <person name="Cichocki N."/>
            <person name="Veneault-Fourrey C."/>
            <person name="LaButti K."/>
            <person name="Lindquist E.A."/>
            <person name="Lipzen A."/>
            <person name="Lundell T."/>
            <person name="Morin E."/>
            <person name="Murat C."/>
            <person name="Riley R."/>
            <person name="Ohm R."/>
            <person name="Sun H."/>
            <person name="Tunlid A."/>
            <person name="Henrissat B."/>
            <person name="Grigoriev I.V."/>
            <person name="Hibbett D.S."/>
            <person name="Martin F."/>
        </authorList>
    </citation>
    <scope>NUCLEOTIDE SEQUENCE [LARGE SCALE GENOMIC DNA]</scope>
    <source>
        <strain evidence="2">441</strain>
    </source>
</reference>
<proteinExistence type="predicted"/>
<dbReference type="EMBL" id="KN833955">
    <property type="protein sequence ID" value="KIK14084.1"/>
    <property type="molecule type" value="Genomic_DNA"/>
</dbReference>
<name>A0A0C9YJW0_9AGAM</name>
<dbReference type="HOGENOM" id="CLU_1856097_0_0_1"/>
<accession>A0A0C9YJW0</accession>
<evidence type="ECO:0000313" key="1">
    <source>
        <dbReference type="EMBL" id="KIK14084.1"/>
    </source>
</evidence>
<evidence type="ECO:0000313" key="2">
    <source>
        <dbReference type="Proteomes" id="UP000054018"/>
    </source>
</evidence>
<protein>
    <submittedName>
        <fullName evidence="1">Unplaced genomic scaffold scaffold_271, whole genome shotgun sequence</fullName>
    </submittedName>
</protein>
<sequence length="147" mass="16660">MSTRDSLPRVVDHLEEEVRIVGEHLISTSSPNNNNSSLLMEKANLIVVMVVVVEYSQEYDQGYDDQEETGQYDDQYNEGYESYNVEVTALDVNTANCFEEFEEEITPVPIYNLEPVDQLSSSLVTTEYSHSTWNSNSGGDQRAMDIC</sequence>
<keyword evidence="2" id="KW-1185">Reference proteome</keyword>